<comment type="similarity">
    <text evidence="5">Belongs to the UreE family.</text>
</comment>
<dbReference type="SUPFAM" id="SSF69737">
    <property type="entry name" value="Urease metallochaperone UreE, C-terminal domain"/>
    <property type="match status" value="1"/>
</dbReference>
<dbReference type="SMART" id="SM00988">
    <property type="entry name" value="UreE_N"/>
    <property type="match status" value="1"/>
</dbReference>
<gene>
    <name evidence="5 7" type="primary">ureE</name>
    <name evidence="7" type="ORF">E4P82_14455</name>
</gene>
<keyword evidence="3 5" id="KW-0533">Nickel</keyword>
<dbReference type="Proteomes" id="UP000760480">
    <property type="component" value="Unassembled WGS sequence"/>
</dbReference>
<organism evidence="7 8">
    <name type="scientific">Candidatus Competibacter phosphatis</name>
    <dbReference type="NCBI Taxonomy" id="221280"/>
    <lineage>
        <taxon>Bacteria</taxon>
        <taxon>Pseudomonadati</taxon>
        <taxon>Pseudomonadota</taxon>
        <taxon>Gammaproteobacteria</taxon>
        <taxon>Candidatus Competibacteraceae</taxon>
        <taxon>Candidatus Competibacter</taxon>
    </lineage>
</organism>
<sequence length="153" mass="17003">MNADENPELQITERLREPVDAQTTLTLPFEQRQKSRLRIRLDNGQDAGLFLPRGTVLRHGDRLRATSGLVVEVRAAPEAVSTARADDALLLARAAYHLGNRHVALQLGPGWLRYPHDHVLDNMARELGLTVNREQAPFEPEAGAYGGGHHRHA</sequence>
<dbReference type="InterPro" id="IPR007864">
    <property type="entry name" value="UreE_C_dom"/>
</dbReference>
<comment type="subcellular location">
    <subcellularLocation>
        <location evidence="1 5">Cytoplasm</location>
    </subcellularLocation>
</comment>
<dbReference type="CDD" id="cd00571">
    <property type="entry name" value="UreE"/>
    <property type="match status" value="1"/>
</dbReference>
<evidence type="ECO:0000259" key="6">
    <source>
        <dbReference type="SMART" id="SM00988"/>
    </source>
</evidence>
<dbReference type="EMBL" id="SPMZ01000043">
    <property type="protein sequence ID" value="NMQ20290.1"/>
    <property type="molecule type" value="Genomic_DNA"/>
</dbReference>
<dbReference type="Pfam" id="PF05194">
    <property type="entry name" value="UreE_C"/>
    <property type="match status" value="1"/>
</dbReference>
<keyword evidence="8" id="KW-1185">Reference proteome</keyword>
<proteinExistence type="inferred from homology"/>
<dbReference type="InterPro" id="IPR036118">
    <property type="entry name" value="UreE_N_sf"/>
</dbReference>
<dbReference type="InterPro" id="IPR012406">
    <property type="entry name" value="UreE"/>
</dbReference>
<evidence type="ECO:0000256" key="5">
    <source>
        <dbReference type="HAMAP-Rule" id="MF_00822"/>
    </source>
</evidence>
<dbReference type="RefSeq" id="WP_169249553.1">
    <property type="nucleotide sequence ID" value="NZ_SPMZ01000043.1"/>
</dbReference>
<comment type="caution">
    <text evidence="7">The sequence shown here is derived from an EMBL/GenBank/DDBJ whole genome shotgun (WGS) entry which is preliminary data.</text>
</comment>
<protein>
    <recommendedName>
        <fullName evidence="5">Urease accessory protein UreE</fullName>
    </recommendedName>
</protein>
<feature type="domain" description="UreE urease accessory N-terminal" evidence="6">
    <location>
        <begin position="8"/>
        <end position="71"/>
    </location>
</feature>
<keyword evidence="4 5" id="KW-0143">Chaperone</keyword>
<dbReference type="Pfam" id="PF02814">
    <property type="entry name" value="UreE_N"/>
    <property type="match status" value="1"/>
</dbReference>
<dbReference type="PIRSF" id="PIRSF036402">
    <property type="entry name" value="Ureas_acces_UreE"/>
    <property type="match status" value="1"/>
</dbReference>
<name>A0ABX1TLK5_9GAMM</name>
<dbReference type="InterPro" id="IPR004029">
    <property type="entry name" value="UreE_N"/>
</dbReference>
<dbReference type="Gene3D" id="3.30.70.790">
    <property type="entry name" value="UreE, C-terminal domain"/>
    <property type="match status" value="1"/>
</dbReference>
<evidence type="ECO:0000313" key="8">
    <source>
        <dbReference type="Proteomes" id="UP000760480"/>
    </source>
</evidence>
<keyword evidence="2 5" id="KW-0963">Cytoplasm</keyword>
<reference evidence="7 8" key="1">
    <citation type="submission" date="2019-03" db="EMBL/GenBank/DDBJ databases">
        <title>Metabolic reconstructions from genomes of highly enriched 'Candidatus Accumulibacter' and 'Candidatus Competibacter' bioreactor populations.</title>
        <authorList>
            <person name="Annavajhala M.K."/>
            <person name="Welles L."/>
            <person name="Abbas B."/>
            <person name="Sorokin D."/>
            <person name="Park H."/>
            <person name="Van Loosdrecht M."/>
            <person name="Chandran K."/>
        </authorList>
    </citation>
    <scope>NUCLEOTIDE SEQUENCE [LARGE SCALE GENOMIC DNA]</scope>
    <source>
        <strain evidence="7 8">SBR_G</strain>
    </source>
</reference>
<dbReference type="Gene3D" id="2.60.260.20">
    <property type="entry name" value="Urease metallochaperone UreE, N-terminal domain"/>
    <property type="match status" value="1"/>
</dbReference>
<accession>A0ABX1TLK5</accession>
<evidence type="ECO:0000256" key="4">
    <source>
        <dbReference type="ARBA" id="ARBA00023186"/>
    </source>
</evidence>
<evidence type="ECO:0000313" key="7">
    <source>
        <dbReference type="EMBL" id="NMQ20290.1"/>
    </source>
</evidence>
<evidence type="ECO:0000256" key="2">
    <source>
        <dbReference type="ARBA" id="ARBA00022490"/>
    </source>
</evidence>
<evidence type="ECO:0000256" key="3">
    <source>
        <dbReference type="ARBA" id="ARBA00022596"/>
    </source>
</evidence>
<evidence type="ECO:0000256" key="1">
    <source>
        <dbReference type="ARBA" id="ARBA00004496"/>
    </source>
</evidence>
<dbReference type="NCBIfam" id="NF009751">
    <property type="entry name" value="PRK13261.1-1"/>
    <property type="match status" value="1"/>
</dbReference>
<dbReference type="SUPFAM" id="SSF69287">
    <property type="entry name" value="Urease metallochaperone UreE, N-terminal domain"/>
    <property type="match status" value="1"/>
</dbReference>
<dbReference type="HAMAP" id="MF_00822">
    <property type="entry name" value="UreE"/>
    <property type="match status" value="1"/>
</dbReference>
<comment type="function">
    <text evidence="5">Involved in urease metallocenter assembly. Binds nickel. Probably functions as a nickel donor during metallocenter assembly.</text>
</comment>